<dbReference type="STRING" id="747676.F4R9H8"/>
<dbReference type="InterPro" id="IPR009081">
    <property type="entry name" value="PP-bd_ACP"/>
</dbReference>
<evidence type="ECO:0000313" key="5">
    <source>
        <dbReference type="Proteomes" id="UP000001072"/>
    </source>
</evidence>
<dbReference type="OrthoDB" id="429813at2759"/>
<dbReference type="Pfam" id="PF23562">
    <property type="entry name" value="AMP-binding_C_3"/>
    <property type="match status" value="1"/>
</dbReference>
<keyword evidence="5" id="KW-1185">Reference proteome</keyword>
<evidence type="ECO:0000256" key="1">
    <source>
        <dbReference type="ARBA" id="ARBA00022450"/>
    </source>
</evidence>
<reference evidence="5" key="1">
    <citation type="journal article" date="2011" name="Proc. Natl. Acad. Sci. U.S.A.">
        <title>Obligate biotrophy features unraveled by the genomic analysis of rust fungi.</title>
        <authorList>
            <person name="Duplessis S."/>
            <person name="Cuomo C.A."/>
            <person name="Lin Y.-C."/>
            <person name="Aerts A."/>
            <person name="Tisserant E."/>
            <person name="Veneault-Fourrey C."/>
            <person name="Joly D.L."/>
            <person name="Hacquard S."/>
            <person name="Amselem J."/>
            <person name="Cantarel B.L."/>
            <person name="Chiu R."/>
            <person name="Coutinho P.M."/>
            <person name="Feau N."/>
            <person name="Field M."/>
            <person name="Frey P."/>
            <person name="Gelhaye E."/>
            <person name="Goldberg J."/>
            <person name="Grabherr M.G."/>
            <person name="Kodira C.D."/>
            <person name="Kohler A."/>
            <person name="Kuees U."/>
            <person name="Lindquist E.A."/>
            <person name="Lucas S.M."/>
            <person name="Mago R."/>
            <person name="Mauceli E."/>
            <person name="Morin E."/>
            <person name="Murat C."/>
            <person name="Pangilinan J.L."/>
            <person name="Park R."/>
            <person name="Pearson M."/>
            <person name="Quesneville H."/>
            <person name="Rouhier N."/>
            <person name="Sakthikumar S."/>
            <person name="Salamov A.A."/>
            <person name="Schmutz J."/>
            <person name="Selles B."/>
            <person name="Shapiro H."/>
            <person name="Tanguay P."/>
            <person name="Tuskan G.A."/>
            <person name="Henrissat B."/>
            <person name="Van de Peer Y."/>
            <person name="Rouze P."/>
            <person name="Ellis J.G."/>
            <person name="Dodds P.N."/>
            <person name="Schein J.E."/>
            <person name="Zhong S."/>
            <person name="Hamelin R.C."/>
            <person name="Grigoriev I.V."/>
            <person name="Szabo L.J."/>
            <person name="Martin F."/>
        </authorList>
    </citation>
    <scope>NUCLEOTIDE SEQUENCE [LARGE SCALE GENOMIC DNA]</scope>
    <source>
        <strain evidence="5">98AG31 / pathotype 3-4-7</strain>
    </source>
</reference>
<evidence type="ECO:0000259" key="3">
    <source>
        <dbReference type="PROSITE" id="PS50075"/>
    </source>
</evidence>
<accession>F4R9H8</accession>
<dbReference type="InParanoid" id="F4R9H8"/>
<dbReference type="HOGENOM" id="CLU_002220_1_0_1"/>
<organism evidence="5">
    <name type="scientific">Melampsora larici-populina (strain 98AG31 / pathotype 3-4-7)</name>
    <name type="common">Poplar leaf rust fungus</name>
    <dbReference type="NCBI Taxonomy" id="747676"/>
    <lineage>
        <taxon>Eukaryota</taxon>
        <taxon>Fungi</taxon>
        <taxon>Dikarya</taxon>
        <taxon>Basidiomycota</taxon>
        <taxon>Pucciniomycotina</taxon>
        <taxon>Pucciniomycetes</taxon>
        <taxon>Pucciniales</taxon>
        <taxon>Melampsoraceae</taxon>
        <taxon>Melampsora</taxon>
    </lineage>
</organism>
<keyword evidence="2" id="KW-0597">Phosphoprotein</keyword>
<dbReference type="eggNOG" id="KOG1178">
    <property type="taxonomic scope" value="Eukaryota"/>
</dbReference>
<gene>
    <name evidence="4" type="ORF">MELLADRAFT_76773</name>
</gene>
<dbReference type="InterPro" id="IPR036736">
    <property type="entry name" value="ACP-like_sf"/>
</dbReference>
<dbReference type="InterPro" id="IPR042099">
    <property type="entry name" value="ANL_N_sf"/>
</dbReference>
<sequence length="732" mass="80858">MESSPSYFEKIRAEFPEFKRPDLNLKTYNPSSLAEFHPLNNPNCPFGVLAGSEGHSLPQDVVTWNEVGSAMVSAASSLLKVIDYFPTSRPPVIGLIASKDPLVYYTMLLSIIRLGAIPLLISPRNSVVGIAHLIRASGCKHVYVEFCPDRTPSESPNMSVSEKLSREQMDEVLKELSDFNPITLLEIPSAFALFPRLADGISYKFNHNLSDELKAVPKFEHTEFDPVLFFHSSGTTGLPKLVPINRITFRGSLISPDYGEFAWTGELVSAMALPPYHALGVHVSFVLSLSRGVVGAFFRPELDQYGRCTVRTPNPVTIMQGMRLLGCTIVVLSPLTISEYAHEASSLMFLQGVKRLCFGGAPLSIEVGNLLYQKGVKMSSIFGLEAGVVSVCLPDPCYGPNWEYFGLSSQMKAQLVEQEDGLYELVIIASDHHRCSLGFEQEFGPQVYHTSDLLEKHPRLPLYRHMGRLDDQITLVNSEKTNPIPLETIIAADPAVEGALLFGRGKPQVGVIIEPQQDHVIDTQDPLAVERYIDLIWPSIEAANKVASAHSRLTRNLLLITDPRIKPLPKTSKSAVARKPTLQLLAAEIDAIYERNPIEDHSASYVPLTDPSGQISEASIHSIIAKILKSVMGRDIKEEEDIFLQGCDSVHVASIRSKLISLIKKGTQKSITVPTNLVYHHPTISQLSKWLTTVLSESNLQNATDHLAPIKLMIDRYSPKPVLFTLNNSITV</sequence>
<keyword evidence="1" id="KW-0596">Phosphopantetheine</keyword>
<dbReference type="VEuPathDB" id="FungiDB:MELLADRAFT_76773"/>
<dbReference type="PANTHER" id="PTHR43439">
    <property type="entry name" value="PHENYLACETATE-COENZYME A LIGASE"/>
    <property type="match status" value="1"/>
</dbReference>
<name>F4R9H8_MELLP</name>
<dbReference type="EMBL" id="GL883093">
    <property type="protein sequence ID" value="EGG10985.1"/>
    <property type="molecule type" value="Genomic_DNA"/>
</dbReference>
<dbReference type="Gene3D" id="1.10.1200.10">
    <property type="entry name" value="ACP-like"/>
    <property type="match status" value="1"/>
</dbReference>
<evidence type="ECO:0000313" key="4">
    <source>
        <dbReference type="EMBL" id="EGG10985.1"/>
    </source>
</evidence>
<evidence type="ECO:0000256" key="2">
    <source>
        <dbReference type="ARBA" id="ARBA00022553"/>
    </source>
</evidence>
<dbReference type="SUPFAM" id="SSF56801">
    <property type="entry name" value="Acetyl-CoA synthetase-like"/>
    <property type="match status" value="1"/>
</dbReference>
<dbReference type="GeneID" id="18932838"/>
<dbReference type="InterPro" id="IPR000873">
    <property type="entry name" value="AMP-dep_synth/lig_dom"/>
</dbReference>
<dbReference type="PROSITE" id="PS50075">
    <property type="entry name" value="CARRIER"/>
    <property type="match status" value="1"/>
</dbReference>
<dbReference type="PANTHER" id="PTHR43439:SF2">
    <property type="entry name" value="ENZYME, PUTATIVE (JCVI)-RELATED"/>
    <property type="match status" value="1"/>
</dbReference>
<proteinExistence type="predicted"/>
<dbReference type="AlphaFoldDB" id="F4R9H8"/>
<dbReference type="PROSITE" id="PS00455">
    <property type="entry name" value="AMP_BINDING"/>
    <property type="match status" value="1"/>
</dbReference>
<dbReference type="InterPro" id="IPR051414">
    <property type="entry name" value="Adenylate-forming_Reductase"/>
</dbReference>
<dbReference type="InterPro" id="IPR020845">
    <property type="entry name" value="AMP-binding_CS"/>
</dbReference>
<dbReference type="Pfam" id="PF00501">
    <property type="entry name" value="AMP-binding"/>
    <property type="match status" value="1"/>
</dbReference>
<protein>
    <recommendedName>
        <fullName evidence="3">Carrier domain-containing protein</fullName>
    </recommendedName>
</protein>
<dbReference type="Proteomes" id="UP000001072">
    <property type="component" value="Unassembled WGS sequence"/>
</dbReference>
<dbReference type="RefSeq" id="XP_007405587.1">
    <property type="nucleotide sequence ID" value="XM_007405525.1"/>
</dbReference>
<dbReference type="KEGG" id="mlr:MELLADRAFT_76773"/>
<dbReference type="Gene3D" id="3.40.50.12780">
    <property type="entry name" value="N-terminal domain of ligase-like"/>
    <property type="match status" value="1"/>
</dbReference>
<feature type="domain" description="Carrier" evidence="3">
    <location>
        <begin position="614"/>
        <end position="695"/>
    </location>
</feature>